<keyword evidence="4" id="KW-0808">Transferase</keyword>
<dbReference type="FunFam" id="3.90.550.50:FF:000001">
    <property type="entry name" value="Hexosyltransferase"/>
    <property type="match status" value="1"/>
</dbReference>
<evidence type="ECO:0000256" key="3">
    <source>
        <dbReference type="ARBA" id="ARBA00022676"/>
    </source>
</evidence>
<evidence type="ECO:0000256" key="9">
    <source>
        <dbReference type="ARBA" id="ARBA00023136"/>
    </source>
</evidence>
<keyword evidence="5" id="KW-0812">Transmembrane</keyword>
<dbReference type="GO" id="GO:0006493">
    <property type="term" value="P:protein O-linked glycosylation"/>
    <property type="evidence" value="ECO:0007669"/>
    <property type="project" value="TreeGrafter"/>
</dbReference>
<keyword evidence="6" id="KW-0735">Signal-anchor</keyword>
<gene>
    <name evidence="12" type="ORF">TBIB3V08_LOCUS12135</name>
</gene>
<keyword evidence="9" id="KW-0472">Membrane</keyword>
<protein>
    <recommendedName>
        <fullName evidence="11">Hexosyltransferase</fullName>
        <ecNumber evidence="11">2.4.1.-</ecNumber>
    </recommendedName>
</protein>
<keyword evidence="8 11" id="KW-0333">Golgi apparatus</keyword>
<evidence type="ECO:0000256" key="2">
    <source>
        <dbReference type="ARBA" id="ARBA00008661"/>
    </source>
</evidence>
<reference evidence="12" key="1">
    <citation type="submission" date="2020-11" db="EMBL/GenBank/DDBJ databases">
        <authorList>
            <person name="Tran Van P."/>
        </authorList>
    </citation>
    <scope>NUCLEOTIDE SEQUENCE</scope>
</reference>
<dbReference type="PANTHER" id="PTHR11214:SF379">
    <property type="entry name" value="HEXOSYLTRANSFERASE-RELATED"/>
    <property type="match status" value="1"/>
</dbReference>
<comment type="subcellular location">
    <subcellularLocation>
        <location evidence="1 11">Golgi apparatus membrane</location>
        <topology evidence="1 11">Single-pass type II membrane protein</topology>
    </subcellularLocation>
</comment>
<evidence type="ECO:0000256" key="7">
    <source>
        <dbReference type="ARBA" id="ARBA00022989"/>
    </source>
</evidence>
<comment type="similarity">
    <text evidence="2 11">Belongs to the glycosyltransferase 31 family.</text>
</comment>
<evidence type="ECO:0000256" key="8">
    <source>
        <dbReference type="ARBA" id="ARBA00023034"/>
    </source>
</evidence>
<dbReference type="Gene3D" id="3.90.550.50">
    <property type="match status" value="1"/>
</dbReference>
<evidence type="ECO:0000313" key="12">
    <source>
        <dbReference type="EMBL" id="CAD7449862.1"/>
    </source>
</evidence>
<name>A0A7R9FBZ7_9NEOP</name>
<evidence type="ECO:0000256" key="5">
    <source>
        <dbReference type="ARBA" id="ARBA00022692"/>
    </source>
</evidence>
<keyword evidence="10" id="KW-0325">Glycoprotein</keyword>
<dbReference type="AlphaFoldDB" id="A0A7R9FBZ7"/>
<evidence type="ECO:0000256" key="11">
    <source>
        <dbReference type="RuleBase" id="RU363063"/>
    </source>
</evidence>
<dbReference type="InterPro" id="IPR002659">
    <property type="entry name" value="Glyco_trans_31"/>
</dbReference>
<keyword evidence="3 11" id="KW-0328">Glycosyltransferase</keyword>
<dbReference type="EMBL" id="OD572753">
    <property type="protein sequence ID" value="CAD7449862.1"/>
    <property type="molecule type" value="Genomic_DNA"/>
</dbReference>
<keyword evidence="7" id="KW-1133">Transmembrane helix</keyword>
<dbReference type="GO" id="GO:0016758">
    <property type="term" value="F:hexosyltransferase activity"/>
    <property type="evidence" value="ECO:0007669"/>
    <property type="project" value="InterPro"/>
</dbReference>
<accession>A0A7R9FBZ7</accession>
<evidence type="ECO:0000256" key="4">
    <source>
        <dbReference type="ARBA" id="ARBA00022679"/>
    </source>
</evidence>
<evidence type="ECO:0000256" key="1">
    <source>
        <dbReference type="ARBA" id="ARBA00004323"/>
    </source>
</evidence>
<dbReference type="PANTHER" id="PTHR11214">
    <property type="entry name" value="BETA-1,3-N-ACETYLGLUCOSAMINYLTRANSFERASE"/>
    <property type="match status" value="1"/>
</dbReference>
<evidence type="ECO:0000256" key="6">
    <source>
        <dbReference type="ARBA" id="ARBA00022968"/>
    </source>
</evidence>
<dbReference type="GO" id="GO:0000139">
    <property type="term" value="C:Golgi membrane"/>
    <property type="evidence" value="ECO:0007669"/>
    <property type="project" value="UniProtKB-SubCell"/>
</dbReference>
<sequence>MSVSSHSINSEVQRIIMIIICFHTQSLRKRVLFCKDINFEFQSLIGEVKLMACQKSEPGLSSASGTSATELRITRKIARSHTFFIYLNKTSLQDVPEALNYSSSRDGHGVLLNIANNDTSLNLTEHHNLFLKGVPTKALLSVKNIPDKLVKNITMIDVSEQGFLTRSFYESGHYIPNLELCLNLGKHLKLLVVITSAPSHKEARLAIRQTWGHYTQRSDIAIAFLLGSTGDLQLRESLKAEHGIYSDLIVARFVDSYNNLTLKTVSMLEWVDTYCNKVEFILKTDDDMFINIPKLLSFLNKHSKDSKKIYGRLAKRWKPIRNKKSKYYVSAQQFSPSLFPDFTTGPAYLLTRDVIHDLYTKALQKTYLKLEDVFITGIVAQELQIKRFHVNEFLNKRVSFNPCNVQKGISIHMVKYHEQFDLWKKLLDGKSKCK</sequence>
<organism evidence="12">
    <name type="scientific">Timema bartmani</name>
    <dbReference type="NCBI Taxonomy" id="61472"/>
    <lineage>
        <taxon>Eukaryota</taxon>
        <taxon>Metazoa</taxon>
        <taxon>Ecdysozoa</taxon>
        <taxon>Arthropoda</taxon>
        <taxon>Hexapoda</taxon>
        <taxon>Insecta</taxon>
        <taxon>Pterygota</taxon>
        <taxon>Neoptera</taxon>
        <taxon>Polyneoptera</taxon>
        <taxon>Phasmatodea</taxon>
        <taxon>Timematodea</taxon>
        <taxon>Timematoidea</taxon>
        <taxon>Timematidae</taxon>
        <taxon>Timema</taxon>
    </lineage>
</organism>
<evidence type="ECO:0000256" key="10">
    <source>
        <dbReference type="ARBA" id="ARBA00023180"/>
    </source>
</evidence>
<dbReference type="EC" id="2.4.1.-" evidence="11"/>
<proteinExistence type="inferred from homology"/>
<dbReference type="Pfam" id="PF01762">
    <property type="entry name" value="Galactosyl_T"/>
    <property type="match status" value="1"/>
</dbReference>